<dbReference type="AlphaFoldDB" id="A0A428ZMX0"/>
<protein>
    <submittedName>
        <fullName evidence="2">ScyD/ScyE family protein</fullName>
    </submittedName>
</protein>
<proteinExistence type="predicted"/>
<dbReference type="InterPro" id="IPR011042">
    <property type="entry name" value="6-blade_b-propeller_TolB-like"/>
</dbReference>
<dbReference type="NCBIfam" id="NF033206">
    <property type="entry name" value="ScyE_fam"/>
    <property type="match status" value="1"/>
</dbReference>
<dbReference type="OrthoDB" id="928769at2"/>
<gene>
    <name evidence="2" type="ORF">DMH04_05125</name>
</gene>
<keyword evidence="1" id="KW-0732">Signal</keyword>
<evidence type="ECO:0000313" key="3">
    <source>
        <dbReference type="Proteomes" id="UP000287547"/>
    </source>
</evidence>
<evidence type="ECO:0000256" key="1">
    <source>
        <dbReference type="SAM" id="SignalP"/>
    </source>
</evidence>
<accession>A0A428ZMX0</accession>
<dbReference type="InterPro" id="IPR048031">
    <property type="entry name" value="ScyD/ScyE-like"/>
</dbReference>
<sequence length="352" mass="35309">MNRTIAVLAAGMLAAALIPGVANAGGAKVTTVASGLDNPRGLAFSLDGDLYVAESGRGGTDGCFAGPEGEACLGSSGAITKIDRGKRTGKQKRVLTGLPSVAAPAGTNALGPTDVVAKGSSIAFTIGLGAAPDQRTKLPEAAQGLATLRNEGYRGLKTVADLGTYEATANPDGKALDTNPTSATVSPWGYTVVDAGGNSLLGVGPTGKVWTIATFADHDGAQSVPTSVTQGPDGALYVGELTGFPFKPGSARVYKVWPGQEPKVFADGFTNIIDVAFDRHGTLYVLEIAKDGLTAGPPAGALIKVGKDGSHETVLDTGLTAPGGLAIKDNAAYISNCGTCAGQGTVVRVALK</sequence>
<dbReference type="Proteomes" id="UP000287547">
    <property type="component" value="Unassembled WGS sequence"/>
</dbReference>
<organism evidence="2 3">
    <name type="scientific">Kibdelosporangium aridum</name>
    <dbReference type="NCBI Taxonomy" id="2030"/>
    <lineage>
        <taxon>Bacteria</taxon>
        <taxon>Bacillati</taxon>
        <taxon>Actinomycetota</taxon>
        <taxon>Actinomycetes</taxon>
        <taxon>Pseudonocardiales</taxon>
        <taxon>Pseudonocardiaceae</taxon>
        <taxon>Kibdelosporangium</taxon>
    </lineage>
</organism>
<feature type="signal peptide" evidence="1">
    <location>
        <begin position="1"/>
        <end position="24"/>
    </location>
</feature>
<comment type="caution">
    <text evidence="2">The sequence shown here is derived from an EMBL/GenBank/DDBJ whole genome shotgun (WGS) entry which is preliminary data.</text>
</comment>
<dbReference type="EMBL" id="QHKI01000003">
    <property type="protein sequence ID" value="RSM89391.1"/>
    <property type="molecule type" value="Genomic_DNA"/>
</dbReference>
<evidence type="ECO:0000313" key="2">
    <source>
        <dbReference type="EMBL" id="RSM89391.1"/>
    </source>
</evidence>
<name>A0A428ZMX0_KIBAR</name>
<dbReference type="RefSeq" id="WP_037252690.1">
    <property type="nucleotide sequence ID" value="NZ_QHKI01000003.1"/>
</dbReference>
<feature type="chain" id="PRO_5019206577" evidence="1">
    <location>
        <begin position="25"/>
        <end position="352"/>
    </location>
</feature>
<reference evidence="2 3" key="1">
    <citation type="submission" date="2018-05" db="EMBL/GenBank/DDBJ databases">
        <title>Evolution of GPA BGCs.</title>
        <authorList>
            <person name="Waglechner N."/>
            <person name="Wright G.D."/>
        </authorList>
    </citation>
    <scope>NUCLEOTIDE SEQUENCE [LARGE SCALE GENOMIC DNA]</scope>
    <source>
        <strain evidence="2 3">A82846</strain>
    </source>
</reference>
<dbReference type="SUPFAM" id="SSF63829">
    <property type="entry name" value="Calcium-dependent phosphotriesterase"/>
    <property type="match status" value="2"/>
</dbReference>
<dbReference type="Gene3D" id="2.120.10.30">
    <property type="entry name" value="TolB, C-terminal domain"/>
    <property type="match status" value="1"/>
</dbReference>